<reference evidence="3 4" key="1">
    <citation type="journal article" date="2018" name="Nat. Biotechnol.">
        <title>A standardized bacterial taxonomy based on genome phylogeny substantially revises the tree of life.</title>
        <authorList>
            <person name="Parks D.H."/>
            <person name="Chuvochina M."/>
            <person name="Waite D.W."/>
            <person name="Rinke C."/>
            <person name="Skarshewski A."/>
            <person name="Chaumeil P.A."/>
            <person name="Hugenholtz P."/>
        </authorList>
    </citation>
    <scope>NUCLEOTIDE SEQUENCE [LARGE SCALE GENOMIC DNA]</scope>
    <source>
        <strain evidence="3">UBA9169</strain>
    </source>
</reference>
<dbReference type="Gene3D" id="3.40.640.10">
    <property type="entry name" value="Type I PLP-dependent aspartate aminotransferase-like (Major domain)"/>
    <property type="match status" value="1"/>
</dbReference>
<proteinExistence type="predicted"/>
<dbReference type="EMBL" id="DMVW01000137">
    <property type="protein sequence ID" value="HAR53123.1"/>
    <property type="molecule type" value="Genomic_DNA"/>
</dbReference>
<dbReference type="GO" id="GO:0004648">
    <property type="term" value="F:O-phospho-L-serine:2-oxoglutarate aminotransferase activity"/>
    <property type="evidence" value="ECO:0007669"/>
    <property type="project" value="UniProtKB-EC"/>
</dbReference>
<organism evidence="3 4">
    <name type="scientific">Roseovarius nubinhibens</name>
    <dbReference type="NCBI Taxonomy" id="314263"/>
    <lineage>
        <taxon>Bacteria</taxon>
        <taxon>Pseudomonadati</taxon>
        <taxon>Pseudomonadota</taxon>
        <taxon>Alphaproteobacteria</taxon>
        <taxon>Rhodobacterales</taxon>
        <taxon>Roseobacteraceae</taxon>
        <taxon>Roseovarius</taxon>
    </lineage>
</organism>
<keyword evidence="3" id="KW-0032">Aminotransferase</keyword>
<comment type="cofactor">
    <cofactor evidence="1">
        <name>pyridoxal 5'-phosphate</name>
        <dbReference type="ChEBI" id="CHEBI:597326"/>
    </cofactor>
</comment>
<evidence type="ECO:0000256" key="2">
    <source>
        <dbReference type="ARBA" id="ARBA00022898"/>
    </source>
</evidence>
<dbReference type="EC" id="2.6.1.52" evidence="3"/>
<keyword evidence="3" id="KW-0808">Transferase</keyword>
<protein>
    <submittedName>
        <fullName evidence="3">Phosphoserine aminotransferase</fullName>
        <ecNumber evidence="3">2.6.1.52</ecNumber>
    </submittedName>
</protein>
<evidence type="ECO:0000313" key="3">
    <source>
        <dbReference type="EMBL" id="HAR53123.1"/>
    </source>
</evidence>
<dbReference type="AlphaFoldDB" id="A0A348WF11"/>
<comment type="caution">
    <text evidence="3">The sequence shown here is derived from an EMBL/GenBank/DDBJ whole genome shotgun (WGS) entry which is preliminary data.</text>
</comment>
<dbReference type="PANTHER" id="PTHR21152:SF40">
    <property type="entry name" value="ALANINE--GLYOXYLATE AMINOTRANSFERASE"/>
    <property type="match status" value="1"/>
</dbReference>
<dbReference type="Proteomes" id="UP000264719">
    <property type="component" value="Unassembled WGS sequence"/>
</dbReference>
<feature type="non-terminal residue" evidence="3">
    <location>
        <position position="127"/>
    </location>
</feature>
<dbReference type="GO" id="GO:0004760">
    <property type="term" value="F:L-serine-pyruvate transaminase activity"/>
    <property type="evidence" value="ECO:0007669"/>
    <property type="project" value="TreeGrafter"/>
</dbReference>
<dbReference type="SUPFAM" id="SSF53383">
    <property type="entry name" value="PLP-dependent transferases"/>
    <property type="match status" value="1"/>
</dbReference>
<sequence>MAIDYPATRPANPRFSSGPCAKIPTFDLSKLSGAPLGRSHRAAVGKERLKSAIEGTREILGIPADYRIGIVPASDTGAVEMALWNLLGERPVEMLAWESFGAGWVTDVVKQLKLDAVVRDAPYGEIV</sequence>
<gene>
    <name evidence="3" type="ORF">DCS45_14780</name>
</gene>
<dbReference type="InterPro" id="IPR015421">
    <property type="entry name" value="PyrdxlP-dep_Trfase_major"/>
</dbReference>
<dbReference type="InterPro" id="IPR015424">
    <property type="entry name" value="PyrdxlP-dep_Trfase"/>
</dbReference>
<keyword evidence="2" id="KW-0663">Pyridoxal phosphate</keyword>
<evidence type="ECO:0000313" key="4">
    <source>
        <dbReference type="Proteomes" id="UP000264719"/>
    </source>
</evidence>
<dbReference type="GO" id="GO:0008453">
    <property type="term" value="F:alanine-glyoxylate transaminase activity"/>
    <property type="evidence" value="ECO:0007669"/>
    <property type="project" value="TreeGrafter"/>
</dbReference>
<dbReference type="GO" id="GO:0019265">
    <property type="term" value="P:glycine biosynthetic process, by transamination of glyoxylate"/>
    <property type="evidence" value="ECO:0007669"/>
    <property type="project" value="TreeGrafter"/>
</dbReference>
<evidence type="ECO:0000256" key="1">
    <source>
        <dbReference type="ARBA" id="ARBA00001933"/>
    </source>
</evidence>
<accession>A0A348WF11</accession>
<name>A0A348WF11_9RHOB</name>
<dbReference type="PANTHER" id="PTHR21152">
    <property type="entry name" value="AMINOTRANSFERASE CLASS V"/>
    <property type="match status" value="1"/>
</dbReference>